<name>A0A2J6TKT3_9HELO</name>
<keyword evidence="3" id="KW-0274">FAD</keyword>
<dbReference type="InterPro" id="IPR002938">
    <property type="entry name" value="FAD-bd"/>
</dbReference>
<dbReference type="STRING" id="1095630.A0A2J6TKT3"/>
<dbReference type="EMBL" id="KZ613780">
    <property type="protein sequence ID" value="PMD63624.1"/>
    <property type="molecule type" value="Genomic_DNA"/>
</dbReference>
<feature type="compositionally biased region" description="Basic and acidic residues" evidence="6">
    <location>
        <begin position="477"/>
        <end position="490"/>
    </location>
</feature>
<dbReference type="GO" id="GO:0004497">
    <property type="term" value="F:monooxygenase activity"/>
    <property type="evidence" value="ECO:0007669"/>
    <property type="project" value="UniProtKB-KW"/>
</dbReference>
<feature type="domain" description="FAD-binding" evidence="7">
    <location>
        <begin position="377"/>
        <end position="442"/>
    </location>
</feature>
<keyword evidence="9" id="KW-1185">Reference proteome</keyword>
<comment type="similarity">
    <text evidence="1">Belongs to the paxM FAD-dependent monooxygenase family.</text>
</comment>
<dbReference type="SUPFAM" id="SSF51905">
    <property type="entry name" value="FAD/NAD(P)-binding domain"/>
    <property type="match status" value="1"/>
</dbReference>
<evidence type="ECO:0000313" key="9">
    <source>
        <dbReference type="Proteomes" id="UP000235371"/>
    </source>
</evidence>
<organism evidence="8 9">
    <name type="scientific">Hyaloscypha bicolor E</name>
    <dbReference type="NCBI Taxonomy" id="1095630"/>
    <lineage>
        <taxon>Eukaryota</taxon>
        <taxon>Fungi</taxon>
        <taxon>Dikarya</taxon>
        <taxon>Ascomycota</taxon>
        <taxon>Pezizomycotina</taxon>
        <taxon>Leotiomycetes</taxon>
        <taxon>Helotiales</taxon>
        <taxon>Hyaloscyphaceae</taxon>
        <taxon>Hyaloscypha</taxon>
        <taxon>Hyaloscypha bicolor</taxon>
    </lineage>
</organism>
<sequence length="568" mass="62091">MESLKENLNWHPKAHTPLNILIIGAGITGLTSALALSLTGHRVTIYEAANCLTEIGAGLQIAPNASRILARLGILGDVMEKANVLEGLSLRRWKDDSEIGTAPLMPVVGEKYGAPLCVIHRGDLQTILLQALASLPIPIEIYLGKRVIAIHPNFGASIKLESGELVSGDILICADGVKSSMRQYFLSPASQSNSDAKRRGSFRSVSSAFQKSCTGIDGDDRFETYRWRQTSNEPPRPVNGGGRGHEARNRDNKARPMSTGDAAYRVLIPRSQLVGDQRALELLNSNVGMRWMGPGGHIMAYPIRNNEMYNVVLLHPQKKQGCQVNGGDDQSWTRKGSKKEMLEWYAGWNDTVKSLLSYVPDGDVAEWNLYSHPPLPTWVNGKCVLVGDAAHPMLPYVAQGAAQGIEDAGALACVLSKLDSVDQIESALNVFQAVRKERAEKIQSSATATRRALHLPDGEEQRVRDQKMRGAGKPRANGRDNRATEAKNGRNPDLWADEQWQQYMWGVDVMREALEGWEAIAVSARLEKLATTSLIVLKALGSIGSHGDFNDQATYSTLVDCEVQGARS</sequence>
<dbReference type="SUPFAM" id="SSF54373">
    <property type="entry name" value="FAD-linked reductases, C-terminal domain"/>
    <property type="match status" value="1"/>
</dbReference>
<dbReference type="InParanoid" id="A0A2J6TKT3"/>
<dbReference type="PRINTS" id="PR00420">
    <property type="entry name" value="RNGMNOXGNASE"/>
</dbReference>
<dbReference type="PANTHER" id="PTHR13789:SF307">
    <property type="entry name" value="HYDROXYLASE, PUTATIVE (AFU_ORTHOLOGUE AFUA_2G04330)-RELATED"/>
    <property type="match status" value="1"/>
</dbReference>
<keyword evidence="4" id="KW-0560">Oxidoreductase</keyword>
<evidence type="ECO:0000256" key="5">
    <source>
        <dbReference type="ARBA" id="ARBA00023033"/>
    </source>
</evidence>
<dbReference type="Gene3D" id="3.50.50.60">
    <property type="entry name" value="FAD/NAD(P)-binding domain"/>
    <property type="match status" value="2"/>
</dbReference>
<protein>
    <submittedName>
        <fullName evidence="8">FAD/NAD(P)-binding domain-containing protein</fullName>
    </submittedName>
</protein>
<evidence type="ECO:0000256" key="3">
    <source>
        <dbReference type="ARBA" id="ARBA00022827"/>
    </source>
</evidence>
<dbReference type="Proteomes" id="UP000235371">
    <property type="component" value="Unassembled WGS sequence"/>
</dbReference>
<feature type="region of interest" description="Disordered" evidence="6">
    <location>
        <begin position="445"/>
        <end position="491"/>
    </location>
</feature>
<feature type="region of interest" description="Disordered" evidence="6">
    <location>
        <begin position="226"/>
        <end position="257"/>
    </location>
</feature>
<evidence type="ECO:0000256" key="4">
    <source>
        <dbReference type="ARBA" id="ARBA00023002"/>
    </source>
</evidence>
<evidence type="ECO:0000256" key="2">
    <source>
        <dbReference type="ARBA" id="ARBA00022630"/>
    </source>
</evidence>
<evidence type="ECO:0000256" key="1">
    <source>
        <dbReference type="ARBA" id="ARBA00007992"/>
    </source>
</evidence>
<dbReference type="GeneID" id="36594615"/>
<keyword evidence="5" id="KW-0503">Monooxygenase</keyword>
<dbReference type="InterPro" id="IPR050493">
    <property type="entry name" value="FAD-dep_Monooxygenase_BioMet"/>
</dbReference>
<dbReference type="GO" id="GO:0071949">
    <property type="term" value="F:FAD binding"/>
    <property type="evidence" value="ECO:0007669"/>
    <property type="project" value="InterPro"/>
</dbReference>
<dbReference type="Pfam" id="PF01494">
    <property type="entry name" value="FAD_binding_3"/>
    <property type="match status" value="2"/>
</dbReference>
<feature type="domain" description="FAD-binding" evidence="7">
    <location>
        <begin position="19"/>
        <end position="184"/>
    </location>
</feature>
<reference evidence="8 9" key="1">
    <citation type="submission" date="2016-04" db="EMBL/GenBank/DDBJ databases">
        <title>A degradative enzymes factory behind the ericoid mycorrhizal symbiosis.</title>
        <authorList>
            <consortium name="DOE Joint Genome Institute"/>
            <person name="Martino E."/>
            <person name="Morin E."/>
            <person name="Grelet G."/>
            <person name="Kuo A."/>
            <person name="Kohler A."/>
            <person name="Daghino S."/>
            <person name="Barry K."/>
            <person name="Choi C."/>
            <person name="Cichocki N."/>
            <person name="Clum A."/>
            <person name="Copeland A."/>
            <person name="Hainaut M."/>
            <person name="Haridas S."/>
            <person name="Labutti K."/>
            <person name="Lindquist E."/>
            <person name="Lipzen A."/>
            <person name="Khouja H.-R."/>
            <person name="Murat C."/>
            <person name="Ohm R."/>
            <person name="Olson A."/>
            <person name="Spatafora J."/>
            <person name="Veneault-Fourrey C."/>
            <person name="Henrissat B."/>
            <person name="Grigoriev I."/>
            <person name="Martin F."/>
            <person name="Perotto S."/>
        </authorList>
    </citation>
    <scope>NUCLEOTIDE SEQUENCE [LARGE SCALE GENOMIC DNA]</scope>
    <source>
        <strain evidence="8 9">E</strain>
    </source>
</reference>
<evidence type="ECO:0000313" key="8">
    <source>
        <dbReference type="EMBL" id="PMD63624.1"/>
    </source>
</evidence>
<gene>
    <name evidence="8" type="ORF">K444DRAFT_661061</name>
</gene>
<evidence type="ECO:0000256" key="6">
    <source>
        <dbReference type="SAM" id="MobiDB-lite"/>
    </source>
</evidence>
<dbReference type="AlphaFoldDB" id="A0A2J6TKT3"/>
<dbReference type="PANTHER" id="PTHR13789">
    <property type="entry name" value="MONOOXYGENASE"/>
    <property type="match status" value="1"/>
</dbReference>
<keyword evidence="2" id="KW-0285">Flavoprotein</keyword>
<accession>A0A2J6TKT3</accession>
<feature type="compositionally biased region" description="Basic and acidic residues" evidence="6">
    <location>
        <begin position="454"/>
        <end position="468"/>
    </location>
</feature>
<dbReference type="RefSeq" id="XP_024740528.1">
    <property type="nucleotide sequence ID" value="XM_024886538.1"/>
</dbReference>
<feature type="compositionally biased region" description="Basic and acidic residues" evidence="6">
    <location>
        <begin position="243"/>
        <end position="254"/>
    </location>
</feature>
<evidence type="ECO:0000259" key="7">
    <source>
        <dbReference type="Pfam" id="PF01494"/>
    </source>
</evidence>
<proteinExistence type="inferred from homology"/>
<dbReference type="InterPro" id="IPR036188">
    <property type="entry name" value="FAD/NAD-bd_sf"/>
</dbReference>
<dbReference type="OrthoDB" id="16820at2759"/>